<feature type="domain" description="N-acetyltransferase" evidence="1">
    <location>
        <begin position="22"/>
        <end position="197"/>
    </location>
</feature>
<dbReference type="InterPro" id="IPR016181">
    <property type="entry name" value="Acyl_CoA_acyltransferase"/>
</dbReference>
<reference evidence="2 3" key="1">
    <citation type="journal article" date="2017" name="ISME J.">
        <title>Potential for microbial H2 and metal transformations associated with novel bacteria and archaea in deep terrestrial subsurface sediments.</title>
        <authorList>
            <person name="Hernsdorf A.W."/>
            <person name="Amano Y."/>
            <person name="Miyakawa K."/>
            <person name="Ise K."/>
            <person name="Suzuki Y."/>
            <person name="Anantharaman K."/>
            <person name="Probst A."/>
            <person name="Burstein D."/>
            <person name="Thomas B.C."/>
            <person name="Banfield J.F."/>
        </authorList>
    </citation>
    <scope>NUCLEOTIDE SEQUENCE [LARGE SCALE GENOMIC DNA]</scope>
    <source>
        <strain evidence="2">HGW-Wallbacteria-1</strain>
    </source>
</reference>
<evidence type="ECO:0000313" key="3">
    <source>
        <dbReference type="Proteomes" id="UP000233256"/>
    </source>
</evidence>
<dbReference type="CDD" id="cd04301">
    <property type="entry name" value="NAT_SF"/>
    <property type="match status" value="1"/>
</dbReference>
<dbReference type="GO" id="GO:0016747">
    <property type="term" value="F:acyltransferase activity, transferring groups other than amino-acyl groups"/>
    <property type="evidence" value="ECO:0007669"/>
    <property type="project" value="InterPro"/>
</dbReference>
<gene>
    <name evidence="2" type="ORF">CVV64_14740</name>
</gene>
<comment type="caution">
    <text evidence="2">The sequence shown here is derived from an EMBL/GenBank/DDBJ whole genome shotgun (WGS) entry which is preliminary data.</text>
</comment>
<dbReference type="Pfam" id="PF00583">
    <property type="entry name" value="Acetyltransf_1"/>
    <property type="match status" value="1"/>
</dbReference>
<dbReference type="Proteomes" id="UP000233256">
    <property type="component" value="Unassembled WGS sequence"/>
</dbReference>
<dbReference type="PROSITE" id="PS51186">
    <property type="entry name" value="GNAT"/>
    <property type="match status" value="1"/>
</dbReference>
<organism evidence="2 3">
    <name type="scientific">Candidatus Wallbacteria bacterium HGW-Wallbacteria-1</name>
    <dbReference type="NCBI Taxonomy" id="2013854"/>
    <lineage>
        <taxon>Bacteria</taxon>
        <taxon>Candidatus Walliibacteriota</taxon>
    </lineage>
</organism>
<protein>
    <recommendedName>
        <fullName evidence="1">N-acetyltransferase domain-containing protein</fullName>
    </recommendedName>
</protein>
<dbReference type="Gene3D" id="3.40.630.30">
    <property type="match status" value="1"/>
</dbReference>
<evidence type="ECO:0000313" key="2">
    <source>
        <dbReference type="EMBL" id="PKK89318.1"/>
    </source>
</evidence>
<dbReference type="AlphaFoldDB" id="A0A2N1PLU9"/>
<dbReference type="EMBL" id="PGXC01000020">
    <property type="protein sequence ID" value="PKK89318.1"/>
    <property type="molecule type" value="Genomic_DNA"/>
</dbReference>
<proteinExistence type="predicted"/>
<sequence length="357" mass="39842">MCWIRISAPSMAIKYHCLNHEMIIRKALATDFEQIFKLHCRVESLKDPPLPSDPWPGKRLDNLMDRGPWTDPQGMFIHLGSILTNQDAIMLAALGPQNGEKEKIIGILEAWLDPCSPHLPSPQRHCLLSALYIDPSARGLGVGRKLVDSLASMLQSEHGMTCLAIVTEPAPDATPFYEKTGFNYWNQGITVEADILPNNSKSNQTTEIFHCSSIMTPSANVDSILPHGLLQEAGQWPLICGVNLSRGWFMHRLTNGFPAPEEAGVSKLIFWSLKVPRLLAFIEAVQDNPVTPEIFALSPDLRGFELLLMATEHKPIMGALEAEYLRAAIHPWTRGAEPDRELTVSGWHSLFRRQLFA</sequence>
<evidence type="ECO:0000259" key="1">
    <source>
        <dbReference type="PROSITE" id="PS51186"/>
    </source>
</evidence>
<dbReference type="SUPFAM" id="SSF55729">
    <property type="entry name" value="Acyl-CoA N-acyltransferases (Nat)"/>
    <property type="match status" value="1"/>
</dbReference>
<accession>A0A2N1PLU9</accession>
<name>A0A2N1PLU9_9BACT</name>
<dbReference type="InterPro" id="IPR000182">
    <property type="entry name" value="GNAT_dom"/>
</dbReference>